<protein>
    <recommendedName>
        <fullName evidence="11">Fat storage-inducing transmembrane protein</fullName>
    </recommendedName>
</protein>
<dbReference type="InterPro" id="IPR019388">
    <property type="entry name" value="FIT"/>
</dbReference>
<evidence type="ECO:0000256" key="8">
    <source>
        <dbReference type="SAM" id="Phobius"/>
    </source>
</evidence>
<evidence type="ECO:0000256" key="2">
    <source>
        <dbReference type="ARBA" id="ARBA00022692"/>
    </source>
</evidence>
<dbReference type="FunCoup" id="A0A0L0H7M4">
    <property type="interactions" value="133"/>
</dbReference>
<dbReference type="GeneID" id="27692618"/>
<keyword evidence="6" id="KW-0443">Lipid metabolism</keyword>
<keyword evidence="10" id="KW-1185">Reference proteome</keyword>
<evidence type="ECO:0000256" key="6">
    <source>
        <dbReference type="ARBA" id="ARBA00023098"/>
    </source>
</evidence>
<keyword evidence="4" id="KW-0256">Endoplasmic reticulum</keyword>
<feature type="transmembrane region" description="Helical" evidence="8">
    <location>
        <begin position="165"/>
        <end position="190"/>
    </location>
</feature>
<evidence type="ECO:0000313" key="9">
    <source>
        <dbReference type="EMBL" id="KNC96901.1"/>
    </source>
</evidence>
<dbReference type="Pfam" id="PF10261">
    <property type="entry name" value="FIT"/>
    <property type="match status" value="2"/>
</dbReference>
<keyword evidence="3" id="KW-0378">Hydrolase</keyword>
<comment type="subcellular location">
    <subcellularLocation>
        <location evidence="1">Endoplasmic reticulum membrane</location>
        <topology evidence="1">Multi-pass membrane protein</topology>
    </subcellularLocation>
</comment>
<keyword evidence="2 8" id="KW-0812">Transmembrane</keyword>
<name>A0A0L0H7M4_SPIPD</name>
<dbReference type="eggNOG" id="KOG3750">
    <property type="taxonomic scope" value="Eukaryota"/>
</dbReference>
<sequence>MKRYQRNLLLFYSLTVLVGSILHTFAPPPPSVFSNKRNPLNVYFAKRGWFWTGVTLLLFALFASPPGYRRRAVIRWTAATSYWVLFAQWAFGHSLFDRVLLVSGTCSIDGHGHPRICVRNGGEWIGFDTSGHCFILIHMSLFIYEELQLLVRPQVVRPRYANATAILSSVLIFLLLLWYTMLIATSVYFHTWQEKIAGTIAGLAFWVVMYGYVWPKWFPDMMPQATAVVAQRRQTE</sequence>
<organism evidence="9 10">
    <name type="scientific">Spizellomyces punctatus (strain DAOM BR117)</name>
    <dbReference type="NCBI Taxonomy" id="645134"/>
    <lineage>
        <taxon>Eukaryota</taxon>
        <taxon>Fungi</taxon>
        <taxon>Fungi incertae sedis</taxon>
        <taxon>Chytridiomycota</taxon>
        <taxon>Chytridiomycota incertae sedis</taxon>
        <taxon>Chytridiomycetes</taxon>
        <taxon>Spizellomycetales</taxon>
        <taxon>Spizellomycetaceae</taxon>
        <taxon>Spizellomyces</taxon>
    </lineage>
</organism>
<evidence type="ECO:0000256" key="1">
    <source>
        <dbReference type="ARBA" id="ARBA00004477"/>
    </source>
</evidence>
<dbReference type="OrthoDB" id="5579088at2759"/>
<gene>
    <name evidence="9" type="ORF">SPPG_09493</name>
</gene>
<evidence type="ECO:0000313" key="10">
    <source>
        <dbReference type="Proteomes" id="UP000053201"/>
    </source>
</evidence>
<dbReference type="GO" id="GO:0008654">
    <property type="term" value="P:phospholipid biosynthetic process"/>
    <property type="evidence" value="ECO:0007669"/>
    <property type="project" value="TreeGrafter"/>
</dbReference>
<dbReference type="PANTHER" id="PTHR23129:SF0">
    <property type="entry name" value="ACYL-COENZYME A DIPHOSPHATASE FITM2"/>
    <property type="match status" value="1"/>
</dbReference>
<dbReference type="InParanoid" id="A0A0L0H7M4"/>
<evidence type="ECO:0000256" key="5">
    <source>
        <dbReference type="ARBA" id="ARBA00022989"/>
    </source>
</evidence>
<keyword evidence="7 8" id="KW-0472">Membrane</keyword>
<evidence type="ECO:0008006" key="11">
    <source>
        <dbReference type="Google" id="ProtNLM"/>
    </source>
</evidence>
<dbReference type="RefSeq" id="XP_016604941.1">
    <property type="nucleotide sequence ID" value="XM_016757660.1"/>
</dbReference>
<dbReference type="PANTHER" id="PTHR23129">
    <property type="entry name" value="ACYL-COENZYME A DIPHOSPHATASE FITM2"/>
    <property type="match status" value="1"/>
</dbReference>
<proteinExistence type="predicted"/>
<dbReference type="EMBL" id="KQ257466">
    <property type="protein sequence ID" value="KNC96901.1"/>
    <property type="molecule type" value="Genomic_DNA"/>
</dbReference>
<dbReference type="GO" id="GO:0034389">
    <property type="term" value="P:lipid droplet organization"/>
    <property type="evidence" value="ECO:0007669"/>
    <property type="project" value="TreeGrafter"/>
</dbReference>
<reference evidence="9 10" key="1">
    <citation type="submission" date="2009-08" db="EMBL/GenBank/DDBJ databases">
        <title>The Genome Sequence of Spizellomyces punctatus strain DAOM BR117.</title>
        <authorList>
            <consortium name="The Broad Institute Genome Sequencing Platform"/>
            <person name="Russ C."/>
            <person name="Cuomo C."/>
            <person name="Shea T."/>
            <person name="Young S.K."/>
            <person name="Zeng Q."/>
            <person name="Koehrsen M."/>
            <person name="Haas B."/>
            <person name="Borodovsky M."/>
            <person name="Guigo R."/>
            <person name="Alvarado L."/>
            <person name="Berlin A."/>
            <person name="Bochicchio J."/>
            <person name="Borenstein D."/>
            <person name="Chapman S."/>
            <person name="Chen Z."/>
            <person name="Engels R."/>
            <person name="Freedman E."/>
            <person name="Gellesch M."/>
            <person name="Goldberg J."/>
            <person name="Griggs A."/>
            <person name="Gujja S."/>
            <person name="Heiman D."/>
            <person name="Hepburn T."/>
            <person name="Howarth C."/>
            <person name="Jen D."/>
            <person name="Larson L."/>
            <person name="Lewis B."/>
            <person name="Mehta T."/>
            <person name="Park D."/>
            <person name="Pearson M."/>
            <person name="Roberts A."/>
            <person name="Saif S."/>
            <person name="Shenoy N."/>
            <person name="Sisk P."/>
            <person name="Stolte C."/>
            <person name="Sykes S."/>
            <person name="Thomson T."/>
            <person name="Walk T."/>
            <person name="White J."/>
            <person name="Yandava C."/>
            <person name="Burger G."/>
            <person name="Gray M.W."/>
            <person name="Holland P.W.H."/>
            <person name="King N."/>
            <person name="Lang F.B.F."/>
            <person name="Roger A.J."/>
            <person name="Ruiz-Trillo I."/>
            <person name="Lander E."/>
            <person name="Nusbaum C."/>
        </authorList>
    </citation>
    <scope>NUCLEOTIDE SEQUENCE [LARGE SCALE GENOMIC DNA]</scope>
    <source>
        <strain evidence="9 10">DAOM BR117</strain>
    </source>
</reference>
<dbReference type="Proteomes" id="UP000053201">
    <property type="component" value="Unassembled WGS sequence"/>
</dbReference>
<dbReference type="GO" id="GO:0005789">
    <property type="term" value="C:endoplasmic reticulum membrane"/>
    <property type="evidence" value="ECO:0007669"/>
    <property type="project" value="UniProtKB-SubCell"/>
</dbReference>
<dbReference type="STRING" id="645134.A0A0L0H7M4"/>
<keyword evidence="5 8" id="KW-1133">Transmembrane helix</keyword>
<evidence type="ECO:0000256" key="7">
    <source>
        <dbReference type="ARBA" id="ARBA00023136"/>
    </source>
</evidence>
<feature type="transmembrane region" description="Helical" evidence="8">
    <location>
        <begin position="196"/>
        <end position="214"/>
    </location>
</feature>
<dbReference type="OMA" id="FTSWFFG"/>
<evidence type="ECO:0000256" key="3">
    <source>
        <dbReference type="ARBA" id="ARBA00022801"/>
    </source>
</evidence>
<dbReference type="GO" id="GO:0019915">
    <property type="term" value="P:lipid storage"/>
    <property type="evidence" value="ECO:0007669"/>
    <property type="project" value="InterPro"/>
</dbReference>
<dbReference type="AlphaFoldDB" id="A0A0L0H7M4"/>
<accession>A0A0L0H7M4</accession>
<evidence type="ECO:0000256" key="4">
    <source>
        <dbReference type="ARBA" id="ARBA00022824"/>
    </source>
</evidence>
<feature type="transmembrane region" description="Helical" evidence="8">
    <location>
        <begin position="48"/>
        <end position="65"/>
    </location>
</feature>
<dbReference type="VEuPathDB" id="FungiDB:SPPG_09493"/>
<dbReference type="GO" id="GO:0010945">
    <property type="term" value="F:coenzyme A diphosphatase activity"/>
    <property type="evidence" value="ECO:0007669"/>
    <property type="project" value="InterPro"/>
</dbReference>